<evidence type="ECO:0000259" key="7">
    <source>
        <dbReference type="Pfam" id="PF02770"/>
    </source>
</evidence>
<dbReference type="PANTHER" id="PTHR43188:SF1">
    <property type="entry name" value="ACYL-COA DEHYDROGENASE"/>
    <property type="match status" value="1"/>
</dbReference>
<feature type="domain" description="Acyl-CoA oxidase/dehydrogenase middle" evidence="7">
    <location>
        <begin position="177"/>
        <end position="268"/>
    </location>
</feature>
<dbReference type="AlphaFoldDB" id="A0A2H3LBS1"/>
<keyword evidence="4 5" id="KW-0274">FAD</keyword>
<name>A0A2H3LBS1_9CHLR</name>
<evidence type="ECO:0000256" key="2">
    <source>
        <dbReference type="ARBA" id="ARBA00009347"/>
    </source>
</evidence>
<dbReference type="Proteomes" id="UP000220922">
    <property type="component" value="Unassembled WGS sequence"/>
</dbReference>
<gene>
    <name evidence="9" type="ORF">A9Q02_01230</name>
</gene>
<evidence type="ECO:0000256" key="4">
    <source>
        <dbReference type="ARBA" id="ARBA00022827"/>
    </source>
</evidence>
<dbReference type="SUPFAM" id="SSF56645">
    <property type="entry name" value="Acyl-CoA dehydrogenase NM domain-like"/>
    <property type="match status" value="1"/>
</dbReference>
<dbReference type="InterPro" id="IPR045008">
    <property type="entry name" value="ACX4-like"/>
</dbReference>
<organism evidence="9 10">
    <name type="scientific">Candidatus Chloroploca asiatica</name>
    <dbReference type="NCBI Taxonomy" id="1506545"/>
    <lineage>
        <taxon>Bacteria</taxon>
        <taxon>Bacillati</taxon>
        <taxon>Chloroflexota</taxon>
        <taxon>Chloroflexia</taxon>
        <taxon>Chloroflexales</taxon>
        <taxon>Chloroflexineae</taxon>
        <taxon>Oscillochloridaceae</taxon>
        <taxon>Candidatus Chloroploca</taxon>
    </lineage>
</organism>
<dbReference type="Pfam" id="PF00441">
    <property type="entry name" value="Acyl-CoA_dh_1"/>
    <property type="match status" value="1"/>
</dbReference>
<keyword evidence="5" id="KW-0560">Oxidoreductase</keyword>
<dbReference type="GO" id="GO:0006635">
    <property type="term" value="P:fatty acid beta-oxidation"/>
    <property type="evidence" value="ECO:0007669"/>
    <property type="project" value="InterPro"/>
</dbReference>
<comment type="cofactor">
    <cofactor evidence="1 5">
        <name>FAD</name>
        <dbReference type="ChEBI" id="CHEBI:57692"/>
    </cofactor>
</comment>
<dbReference type="GO" id="GO:0003995">
    <property type="term" value="F:acyl-CoA dehydrogenase activity"/>
    <property type="evidence" value="ECO:0007669"/>
    <property type="project" value="InterPro"/>
</dbReference>
<evidence type="ECO:0000313" key="10">
    <source>
        <dbReference type="Proteomes" id="UP000220922"/>
    </source>
</evidence>
<dbReference type="Pfam" id="PF02770">
    <property type="entry name" value="Acyl-CoA_dh_M"/>
    <property type="match status" value="1"/>
</dbReference>
<dbReference type="InterPro" id="IPR046373">
    <property type="entry name" value="Acyl-CoA_Oxase/DH_mid-dom_sf"/>
</dbReference>
<dbReference type="OrthoDB" id="9778581at2"/>
<dbReference type="EMBL" id="LYXE01000063">
    <property type="protein sequence ID" value="PDV99863.1"/>
    <property type="molecule type" value="Genomic_DNA"/>
</dbReference>
<dbReference type="InterPro" id="IPR006091">
    <property type="entry name" value="Acyl-CoA_Oxase/DH_mid-dom"/>
</dbReference>
<dbReference type="GO" id="GO:0050660">
    <property type="term" value="F:flavin adenine dinucleotide binding"/>
    <property type="evidence" value="ECO:0007669"/>
    <property type="project" value="InterPro"/>
</dbReference>
<keyword evidence="3 5" id="KW-0285">Flavoprotein</keyword>
<comment type="caution">
    <text evidence="9">The sequence shown here is derived from an EMBL/GenBank/DDBJ whole genome shotgun (WGS) entry which is preliminary data.</text>
</comment>
<feature type="domain" description="Acyl-CoA dehydrogenase/oxidase C-terminal" evidence="6">
    <location>
        <begin position="283"/>
        <end position="428"/>
    </location>
</feature>
<evidence type="ECO:0000256" key="5">
    <source>
        <dbReference type="RuleBase" id="RU362125"/>
    </source>
</evidence>
<dbReference type="InterPro" id="IPR009075">
    <property type="entry name" value="AcylCo_DH/oxidase_C"/>
</dbReference>
<dbReference type="Gene3D" id="1.10.540.10">
    <property type="entry name" value="Acyl-CoA dehydrogenase/oxidase, N-terminal domain"/>
    <property type="match status" value="1"/>
</dbReference>
<evidence type="ECO:0000313" key="9">
    <source>
        <dbReference type="EMBL" id="PDV99863.1"/>
    </source>
</evidence>
<proteinExistence type="inferred from homology"/>
<feature type="domain" description="Acyl-CoA dehydrogenase/oxidase N-terminal" evidence="8">
    <location>
        <begin position="60"/>
        <end position="167"/>
    </location>
</feature>
<dbReference type="Gene3D" id="2.40.110.10">
    <property type="entry name" value="Butyryl-CoA Dehydrogenase, subunit A, domain 2"/>
    <property type="match status" value="1"/>
</dbReference>
<dbReference type="InterPro" id="IPR036250">
    <property type="entry name" value="AcylCo_DH-like_C"/>
</dbReference>
<evidence type="ECO:0000256" key="3">
    <source>
        <dbReference type="ARBA" id="ARBA00022630"/>
    </source>
</evidence>
<accession>A0A2H3LBS1</accession>
<evidence type="ECO:0000259" key="8">
    <source>
        <dbReference type="Pfam" id="PF02771"/>
    </source>
</evidence>
<comment type="similarity">
    <text evidence="2 5">Belongs to the acyl-CoA dehydrogenase family.</text>
</comment>
<sequence length="435" mass="47922">MAPVTLPFAGLSRLFQQVKFPGGVSPQEIGLLLKSITSKRRPKHLPPVNGDFYDILDVLSDEERAIQLAIRTYMDERVRPVIGSYWERGDFPHELVPSFAAMIQNTFGSRPYSLDALGPVLTGIAAMELARVDPSMYTFWGVHWGLSMGSIWMFGSDEQKQRWLPAMERFEKIGTWSLTEPEVGSATAAGLLTTARREDDVWIINGAKKWCGNAPIADLNVVFARDVADNQVKGFVVERGTPGYHVEKLEGKIALRVVQNANIQLQNVRVPEANRLPGVTAFRDVARQLAMARAIVAWAMTGTAMGAYERTLAYANERIQFGRPITGFQLVQSGLVSMLGNLTAMQSLCLRLSQIAARDGKLSHERASLAKAFCGEKMREVVATGRGLLGGNGILLEHDVARYFADAEALYSYEGTHEMNTLIVGRAITGMSAFI</sequence>
<evidence type="ECO:0000256" key="1">
    <source>
        <dbReference type="ARBA" id="ARBA00001974"/>
    </source>
</evidence>
<dbReference type="RefSeq" id="WP_097651629.1">
    <property type="nucleotide sequence ID" value="NZ_LYXE01000063.1"/>
</dbReference>
<reference evidence="9 10" key="1">
    <citation type="submission" date="2016-05" db="EMBL/GenBank/DDBJ databases">
        <authorList>
            <person name="Lavstsen T."/>
            <person name="Jespersen J.S."/>
        </authorList>
    </citation>
    <scope>NUCLEOTIDE SEQUENCE [LARGE SCALE GENOMIC DNA]</scope>
    <source>
        <strain evidence="9 10">B7-9</strain>
    </source>
</reference>
<evidence type="ECO:0000259" key="6">
    <source>
        <dbReference type="Pfam" id="PF00441"/>
    </source>
</evidence>
<dbReference type="PANTHER" id="PTHR43188">
    <property type="entry name" value="ACYL-COENZYME A OXIDASE"/>
    <property type="match status" value="1"/>
</dbReference>
<keyword evidence="10" id="KW-1185">Reference proteome</keyword>
<dbReference type="InterPro" id="IPR037069">
    <property type="entry name" value="AcylCoA_DH/ox_N_sf"/>
</dbReference>
<dbReference type="Gene3D" id="1.20.140.10">
    <property type="entry name" value="Butyryl-CoA Dehydrogenase, subunit A, domain 3"/>
    <property type="match status" value="1"/>
</dbReference>
<protein>
    <submittedName>
        <fullName evidence="9">Acyl-CoA dehydrogenase</fullName>
    </submittedName>
</protein>
<dbReference type="SUPFAM" id="SSF47203">
    <property type="entry name" value="Acyl-CoA dehydrogenase C-terminal domain-like"/>
    <property type="match status" value="1"/>
</dbReference>
<dbReference type="InterPro" id="IPR013786">
    <property type="entry name" value="AcylCoA_DH/ox_N"/>
</dbReference>
<dbReference type="Pfam" id="PF02771">
    <property type="entry name" value="Acyl-CoA_dh_N"/>
    <property type="match status" value="1"/>
</dbReference>
<dbReference type="InterPro" id="IPR009100">
    <property type="entry name" value="AcylCoA_DH/oxidase_NM_dom_sf"/>
</dbReference>